<name>A0A6S6W3K4_9PLEO</name>
<accession>A0A6S6W3K4</accession>
<proteinExistence type="predicted"/>
<dbReference type="EMBL" id="HG992981">
    <property type="protein sequence ID" value="CAE7177879.1"/>
    <property type="molecule type" value="Genomic_DNA"/>
</dbReference>
<organism evidence="1 2">
    <name type="scientific">Pyrenophora teres f. teres</name>
    <dbReference type="NCBI Taxonomy" id="97479"/>
    <lineage>
        <taxon>Eukaryota</taxon>
        <taxon>Fungi</taxon>
        <taxon>Dikarya</taxon>
        <taxon>Ascomycota</taxon>
        <taxon>Pezizomycotina</taxon>
        <taxon>Dothideomycetes</taxon>
        <taxon>Pleosporomycetidae</taxon>
        <taxon>Pleosporales</taxon>
        <taxon>Pleosporineae</taxon>
        <taxon>Pleosporaceae</taxon>
        <taxon>Pyrenophora</taxon>
    </lineage>
</organism>
<protein>
    <submittedName>
        <fullName evidence="1">Uncharacterized protein</fullName>
    </submittedName>
</protein>
<evidence type="ECO:0000313" key="2">
    <source>
        <dbReference type="Proteomes" id="UP000472372"/>
    </source>
</evidence>
<evidence type="ECO:0000313" key="1">
    <source>
        <dbReference type="EMBL" id="CAE7177879.1"/>
    </source>
</evidence>
<reference evidence="1" key="1">
    <citation type="submission" date="2021-02" db="EMBL/GenBank/DDBJ databases">
        <authorList>
            <person name="Syme A R."/>
            <person name="Syme A R."/>
            <person name="Moolhuijzen P."/>
        </authorList>
    </citation>
    <scope>NUCLEOTIDE SEQUENCE</scope>
    <source>
        <strain evidence="1">W1-1</strain>
    </source>
</reference>
<dbReference type="Proteomes" id="UP000472372">
    <property type="component" value="Chromosome 5"/>
</dbReference>
<gene>
    <name evidence="1" type="ORF">PTTW11_06251</name>
</gene>
<dbReference type="AlphaFoldDB" id="A0A6S6W3K4"/>
<sequence>MQTNNQEINLAYSDPQPRDGGAPNPGAMFRLSAMAGDEAQPPHISVALHSTDRSGFVPSSTRISVQDTTTTNDARYVFSFGTVPSSPCTITTTVLLSGNFSTYYEAALLLPSVSDRILSEFGISLSADEMTVFMY</sequence>